<evidence type="ECO:0000256" key="2">
    <source>
        <dbReference type="ARBA" id="ARBA00022676"/>
    </source>
</evidence>
<evidence type="ECO:0000256" key="4">
    <source>
        <dbReference type="PIRSR" id="PIRSR036289-50"/>
    </source>
</evidence>
<dbReference type="FunFam" id="1.50.10.10:FF:000053">
    <property type="entry name" value="Putative glycosyl hydrolase"/>
    <property type="match status" value="1"/>
</dbReference>
<evidence type="ECO:0000313" key="9">
    <source>
        <dbReference type="Proteomes" id="UP000054908"/>
    </source>
</evidence>
<dbReference type="PATRIC" id="fig|466.6.peg.2597"/>
<dbReference type="GO" id="GO:0005975">
    <property type="term" value="P:carbohydrate metabolic process"/>
    <property type="evidence" value="ECO:0007669"/>
    <property type="project" value="InterPro"/>
</dbReference>
<dbReference type="InterPro" id="IPR037018">
    <property type="entry name" value="GH65_N"/>
</dbReference>
<evidence type="ECO:0000256" key="3">
    <source>
        <dbReference type="ARBA" id="ARBA00022679"/>
    </source>
</evidence>
<dbReference type="InterPro" id="IPR008928">
    <property type="entry name" value="6-hairpin_glycosidase_sf"/>
</dbReference>
<dbReference type="InterPro" id="IPR005195">
    <property type="entry name" value="Glyco_hydro_65_M"/>
</dbReference>
<dbReference type="SUPFAM" id="SSF48208">
    <property type="entry name" value="Six-hairpin glycosidases"/>
    <property type="match status" value="1"/>
</dbReference>
<reference evidence="8 9" key="1">
    <citation type="submission" date="2015-11" db="EMBL/GenBank/DDBJ databases">
        <title>Genomic analysis of 38 Legionella species identifies large and diverse effector repertoires.</title>
        <authorList>
            <person name="Burstein D."/>
            <person name="Amaro F."/>
            <person name="Zusman T."/>
            <person name="Lifshitz Z."/>
            <person name="Cohen O."/>
            <person name="Gilbert J.A."/>
            <person name="Pupko T."/>
            <person name="Shuman H.A."/>
            <person name="Segal G."/>
        </authorList>
    </citation>
    <scope>NUCLEOTIDE SEQUENCE [LARGE SCALE GENOMIC DNA]</scope>
    <source>
        <strain evidence="8 9">PX-1-G2-E2</strain>
    </source>
</reference>
<name>A0A0W0VXF2_9GAMM</name>
<feature type="binding site" evidence="5">
    <location>
        <begin position="610"/>
        <end position="611"/>
    </location>
    <ligand>
        <name>substrate</name>
    </ligand>
</feature>
<dbReference type="PIRSF" id="PIRSF036289">
    <property type="entry name" value="Glycosyl_hydrolase_malt_phosph"/>
    <property type="match status" value="1"/>
</dbReference>
<dbReference type="InterPro" id="IPR012341">
    <property type="entry name" value="6hp_glycosidase-like_sf"/>
</dbReference>
<dbReference type="RefSeq" id="WP_058453141.1">
    <property type="nucleotide sequence ID" value="NZ_CAAAIB010000014.1"/>
</dbReference>
<evidence type="ECO:0000256" key="1">
    <source>
        <dbReference type="ARBA" id="ARBA00006768"/>
    </source>
</evidence>
<comment type="caution">
    <text evidence="8">The sequence shown here is derived from an EMBL/GenBank/DDBJ whole genome shotgun (WGS) entry which is preliminary data.</text>
</comment>
<keyword evidence="9" id="KW-1185">Reference proteome</keyword>
<sequence length="819" mass="95772">MNNWIISYRDFNSSSQKLRETIFTLGNGYFATRGAHEDGIAPIHYPGTYLGGVYNRLSSTICSKKLTNEDLVNLPNWLPVNFKIEEEWFDITKVKILSYRAMLHLKKGLMKRSLKFMDLKGRIFIINSIRFVSQHNPHLGGLSYSIISTNWEGKITLRSSLLGNVINKGVARYKDLKNHHLEVLQKGSFNEDGLYMHVRTNSSHIEIAEAVHTEFHSKNKIKPQKTILEEKENIHQDFCINLKKLEKVRINKTVSIYTAKDVALFETLYEAKKTIKRHKNFIKILKNHISAWKYLWYISDMEIDTSGDIQKLIRLHLFHSLQTLSPHSTTIDYGVPARGLHGEAYRGHVFWDEIFVLPFYIFHFPDIARSMLMYRYHRLSSARELAKKNGYKGAMFPWQSGSNGEEETQQYHLNPQSSKWGPDKSQYQRHVNLAIAYNIWAYYEATQDVNFLCHYGAEILFEIAKLISSLASLDYNRERYEIRNVMGPDEYHENYPDSNKPGVNNNAYTNILAVWVLEKALKLIEILSPKRIQYYFETLEISMDEINRWKDITHRMYVPFHNKILNQFEGYEELKEFNWKLYQEKYGRIERLDRILKAENKNPSEFQIAKQPDTLMLFYLLKDAEIERILNQLSYPYNLNIKANTIAYYLARTSHGSTLSKITFASILSELDSEASQHLFHEALISDIQDTQGGTTEEGIHLGVMVGTTSMLFKTFAGITVQENKLNVNPSIPSWVKRVSFKFIFKNNLYLIEIFNDVFHLKLLEKNNEEANLFFNNEFIQLEPQKIVSFYCNKNKEIEKKLKDNLGVFYGHVQEKNME</sequence>
<organism evidence="8 9">
    <name type="scientific">Legionella maceachernii</name>
    <dbReference type="NCBI Taxonomy" id="466"/>
    <lineage>
        <taxon>Bacteria</taxon>
        <taxon>Pseudomonadati</taxon>
        <taxon>Pseudomonadota</taxon>
        <taxon>Gammaproteobacteria</taxon>
        <taxon>Legionellales</taxon>
        <taxon>Legionellaceae</taxon>
        <taxon>Legionella</taxon>
    </lineage>
</organism>
<keyword evidence="3" id="KW-0808">Transferase</keyword>
<dbReference type="PANTHER" id="PTHR11051:SF8">
    <property type="entry name" value="PROTEIN-GLUCOSYLGALACTOSYLHYDROXYLYSINE GLUCOSIDASE"/>
    <property type="match status" value="1"/>
</dbReference>
<dbReference type="InterPro" id="IPR005196">
    <property type="entry name" value="Glyco_hydro_65_N"/>
</dbReference>
<dbReference type="InterPro" id="IPR017045">
    <property type="entry name" value="Malt_Pase/Glycosyl_Hdrlase"/>
</dbReference>
<dbReference type="OrthoDB" id="9816160at2"/>
<feature type="domain" description="Glycoside hydrolase family 65 central catalytic" evidence="6">
    <location>
        <begin position="314"/>
        <end position="708"/>
    </location>
</feature>
<dbReference type="STRING" id="466.Lmac_2440"/>
<feature type="active site" description="Proton donor" evidence="4">
    <location>
        <position position="490"/>
    </location>
</feature>
<dbReference type="Gene3D" id="2.60.420.10">
    <property type="entry name" value="Maltose phosphorylase, domain 3"/>
    <property type="match status" value="1"/>
</dbReference>
<dbReference type="Proteomes" id="UP000054908">
    <property type="component" value="Unassembled WGS sequence"/>
</dbReference>
<evidence type="ECO:0000313" key="8">
    <source>
        <dbReference type="EMBL" id="KTD24903.1"/>
    </source>
</evidence>
<evidence type="ECO:0000259" key="6">
    <source>
        <dbReference type="Pfam" id="PF03632"/>
    </source>
</evidence>
<dbReference type="PANTHER" id="PTHR11051">
    <property type="entry name" value="GLYCOSYL HYDROLASE-RELATED"/>
    <property type="match status" value="1"/>
</dbReference>
<dbReference type="GO" id="GO:0030246">
    <property type="term" value="F:carbohydrate binding"/>
    <property type="evidence" value="ECO:0007669"/>
    <property type="project" value="InterPro"/>
</dbReference>
<dbReference type="EMBL" id="LNYL01000048">
    <property type="protein sequence ID" value="KTD24903.1"/>
    <property type="molecule type" value="Genomic_DNA"/>
</dbReference>
<accession>A0A0W0VXF2</accession>
<dbReference type="Pfam" id="PF03636">
    <property type="entry name" value="Glyco_hydro_65N"/>
    <property type="match status" value="1"/>
</dbReference>
<dbReference type="InterPro" id="IPR011013">
    <property type="entry name" value="Gal_mutarotase_sf_dom"/>
</dbReference>
<evidence type="ECO:0000259" key="7">
    <source>
        <dbReference type="Pfam" id="PF03636"/>
    </source>
</evidence>
<evidence type="ECO:0000256" key="5">
    <source>
        <dbReference type="PIRSR" id="PIRSR036289-51"/>
    </source>
</evidence>
<dbReference type="Gene3D" id="2.70.98.40">
    <property type="entry name" value="Glycoside hydrolase, family 65, N-terminal domain"/>
    <property type="match status" value="1"/>
</dbReference>
<protein>
    <submittedName>
        <fullName evidence="8">Trehalose 6-phosphate phosphorylase</fullName>
    </submittedName>
</protein>
<keyword evidence="2" id="KW-0328">Glycosyltransferase</keyword>
<dbReference type="AlphaFoldDB" id="A0A0W0VXF2"/>
<feature type="binding site" evidence="5">
    <location>
        <begin position="351"/>
        <end position="352"/>
    </location>
    <ligand>
        <name>substrate</name>
    </ligand>
</feature>
<comment type="similarity">
    <text evidence="1">Belongs to the glycosyl hydrolase 65 family.</text>
</comment>
<proteinExistence type="inferred from homology"/>
<dbReference type="Pfam" id="PF03632">
    <property type="entry name" value="Glyco_hydro_65m"/>
    <property type="match status" value="1"/>
</dbReference>
<dbReference type="Gene3D" id="1.50.10.10">
    <property type="match status" value="1"/>
</dbReference>
<feature type="domain" description="Glycoside hydrolase family 65 N-terminal" evidence="7">
    <location>
        <begin position="8"/>
        <end position="259"/>
    </location>
</feature>
<gene>
    <name evidence="8" type="ORF">Lmac_2440</name>
</gene>
<dbReference type="GO" id="GO:0004553">
    <property type="term" value="F:hydrolase activity, hydrolyzing O-glycosyl compounds"/>
    <property type="evidence" value="ECO:0007669"/>
    <property type="project" value="TreeGrafter"/>
</dbReference>
<dbReference type="SUPFAM" id="SSF74650">
    <property type="entry name" value="Galactose mutarotase-like"/>
    <property type="match status" value="1"/>
</dbReference>
<dbReference type="GO" id="GO:0016757">
    <property type="term" value="F:glycosyltransferase activity"/>
    <property type="evidence" value="ECO:0007669"/>
    <property type="project" value="UniProtKB-KW"/>
</dbReference>